<dbReference type="AlphaFoldDB" id="D5APR7"/>
<keyword evidence="2" id="KW-1185">Reference proteome</keyword>
<reference evidence="1 2" key="2">
    <citation type="journal article" date="2010" name="J. Bacteriol.">
        <title>Complete genome sequence of the photosynthetic purple nonsulfur bacterium Rhodobacter capsulatus SB 1003.</title>
        <authorList>
            <person name="Strnad H."/>
            <person name="Lapidus A."/>
            <person name="Paces J."/>
            <person name="Ulbrich P."/>
            <person name="Vlcek C."/>
            <person name="Paces V."/>
            <person name="Haselkorn R."/>
        </authorList>
    </citation>
    <scope>NUCLEOTIDE SEQUENCE [LARGE SCALE GENOMIC DNA]</scope>
    <source>
        <strain evidence="2">ATCC BAA-309 / NBRC 16581 / SB1003</strain>
    </source>
</reference>
<gene>
    <name evidence="1" type="ordered locus">RCAP_rcc02909</name>
</gene>
<protein>
    <recommendedName>
        <fullName evidence="3">DUF1833 domain-containing protein</fullName>
    </recommendedName>
</protein>
<evidence type="ECO:0000313" key="2">
    <source>
        <dbReference type="Proteomes" id="UP000002361"/>
    </source>
</evidence>
<dbReference type="HOGENOM" id="CLU_128712_0_0_5"/>
<dbReference type="KEGG" id="rcp:RCAP_rcc02909"/>
<proteinExistence type="predicted"/>
<name>D5APR7_RHOCB</name>
<dbReference type="RefSeq" id="WP_013068609.1">
    <property type="nucleotide sequence ID" value="NC_014034.1"/>
</dbReference>
<evidence type="ECO:0000313" key="1">
    <source>
        <dbReference type="EMBL" id="ADE86636.1"/>
    </source>
</evidence>
<evidence type="ECO:0008006" key="3">
    <source>
        <dbReference type="Google" id="ProtNLM"/>
    </source>
</evidence>
<sequence>MPDPAMSAAIREAYASAPVGQVIWETLEIWHPSWTVPIRVVRDRVALDARIEATAARNPGEVVTFVPWAFDFVAPDLSRAAPPQARLEIDNVSREIGRELDAAIMAGDVTLVIWRTYLSGHQLDGPEHLPPVQMELKTVTQGPLRVTATIGFRDLLNAAFPALEYEAETFPGLVP</sequence>
<dbReference type="OrthoDB" id="7338622at2"/>
<dbReference type="EMBL" id="CP001312">
    <property type="protein sequence ID" value="ADE86636.1"/>
    <property type="molecule type" value="Genomic_DNA"/>
</dbReference>
<dbReference type="Pfam" id="PF08875">
    <property type="entry name" value="DUF1833"/>
    <property type="match status" value="1"/>
</dbReference>
<dbReference type="GeneID" id="31491715"/>
<dbReference type="Proteomes" id="UP000002361">
    <property type="component" value="Chromosome"/>
</dbReference>
<accession>D5APR7</accession>
<reference key="1">
    <citation type="submission" date="2008-12" db="EMBL/GenBank/DDBJ databases">
        <title>Complete genome sequence of Rhodobacter capsulatus SB1003.</title>
        <authorList>
            <person name="Strnad H."/>
            <person name="Lapidus A."/>
            <person name="Vlcek C."/>
            <person name="Ulbrich P."/>
            <person name="Paces J."/>
            <person name="Maltsev N."/>
            <person name="Kumar V."/>
            <person name="Kogan Y."/>
            <person name="Milgram A."/>
            <person name="Rebrekov D."/>
            <person name="Mazur M."/>
            <person name="Cox R."/>
            <person name="Kyrpides N."/>
            <person name="Kolar M."/>
            <person name="Sachova J."/>
            <person name="Ridl J."/>
            <person name="Ivanova N."/>
            <person name="Kapatral V."/>
            <person name="Los T."/>
            <person name="Lykidis A."/>
            <person name="Mikhailova N."/>
            <person name="Reznik G."/>
            <person name="Vasieva O."/>
            <person name="Fonstein M."/>
            <person name="Paces V."/>
            <person name="Haselkorn R."/>
        </authorList>
    </citation>
    <scope>NUCLEOTIDE SEQUENCE</scope>
    <source>
        <strain>SB1003</strain>
    </source>
</reference>
<dbReference type="STRING" id="272942.RCAP_rcc02909"/>
<dbReference type="eggNOG" id="ENOG5032VKM">
    <property type="taxonomic scope" value="Bacteria"/>
</dbReference>
<organism evidence="1 2">
    <name type="scientific">Rhodobacter capsulatus (strain ATCC BAA-309 / NBRC 16581 / SB1003)</name>
    <dbReference type="NCBI Taxonomy" id="272942"/>
    <lineage>
        <taxon>Bacteria</taxon>
        <taxon>Pseudomonadati</taxon>
        <taxon>Pseudomonadota</taxon>
        <taxon>Alphaproteobacteria</taxon>
        <taxon>Rhodobacterales</taxon>
        <taxon>Rhodobacter group</taxon>
        <taxon>Rhodobacter</taxon>
    </lineage>
</organism>
<dbReference type="InterPro" id="IPR014974">
    <property type="entry name" value="DUF1833"/>
</dbReference>